<dbReference type="PANTHER" id="PTHR37422:SF13">
    <property type="entry name" value="LIPOPOLYSACCHARIDE BIOSYNTHESIS PROTEIN PA4999-RELATED"/>
    <property type="match status" value="1"/>
</dbReference>
<feature type="transmembrane region" description="Helical" evidence="5">
    <location>
        <begin position="174"/>
        <end position="193"/>
    </location>
</feature>
<evidence type="ECO:0000256" key="3">
    <source>
        <dbReference type="ARBA" id="ARBA00022989"/>
    </source>
</evidence>
<dbReference type="EMBL" id="JANGEW010000027">
    <property type="protein sequence ID" value="MCQ5343531.1"/>
    <property type="molecule type" value="Genomic_DNA"/>
</dbReference>
<feature type="transmembrane region" description="Helical" evidence="5">
    <location>
        <begin position="283"/>
        <end position="300"/>
    </location>
</feature>
<feature type="transmembrane region" description="Helical" evidence="5">
    <location>
        <begin position="436"/>
        <end position="460"/>
    </location>
</feature>
<comment type="subcellular location">
    <subcellularLocation>
        <location evidence="1">Membrane</location>
        <topology evidence="1">Multi-pass membrane protein</topology>
    </subcellularLocation>
</comment>
<dbReference type="PANTHER" id="PTHR37422">
    <property type="entry name" value="TEICHURONIC ACID BIOSYNTHESIS PROTEIN TUAE"/>
    <property type="match status" value="1"/>
</dbReference>
<evidence type="ECO:0000256" key="2">
    <source>
        <dbReference type="ARBA" id="ARBA00022692"/>
    </source>
</evidence>
<evidence type="ECO:0000313" key="8">
    <source>
        <dbReference type="Proteomes" id="UP001206692"/>
    </source>
</evidence>
<feature type="transmembrane region" description="Helical" evidence="5">
    <location>
        <begin position="12"/>
        <end position="34"/>
    </location>
</feature>
<evidence type="ECO:0000256" key="4">
    <source>
        <dbReference type="ARBA" id="ARBA00023136"/>
    </source>
</evidence>
<comment type="caution">
    <text evidence="7">The sequence shown here is derived from an EMBL/GenBank/DDBJ whole genome shotgun (WGS) entry which is preliminary data.</text>
</comment>
<reference evidence="7 8" key="1">
    <citation type="submission" date="2022-06" db="EMBL/GenBank/DDBJ databases">
        <title>Isolation of gut microbiota from human fecal samples.</title>
        <authorList>
            <person name="Pamer E.G."/>
            <person name="Barat B."/>
            <person name="Waligurski E."/>
            <person name="Medina S."/>
            <person name="Paddock L."/>
            <person name="Mostad J."/>
        </authorList>
    </citation>
    <scope>NUCLEOTIDE SEQUENCE [LARGE SCALE GENOMIC DNA]</scope>
    <source>
        <strain evidence="7 8">DFI.1.1</strain>
    </source>
</reference>
<feature type="transmembrane region" description="Helical" evidence="5">
    <location>
        <begin position="239"/>
        <end position="256"/>
    </location>
</feature>
<keyword evidence="2 5" id="KW-0812">Transmembrane</keyword>
<dbReference type="InterPro" id="IPR051533">
    <property type="entry name" value="WaaL-like"/>
</dbReference>
<keyword evidence="3 5" id="KW-1133">Transmembrane helix</keyword>
<evidence type="ECO:0000313" key="7">
    <source>
        <dbReference type="EMBL" id="MCQ5343531.1"/>
    </source>
</evidence>
<evidence type="ECO:0000256" key="5">
    <source>
        <dbReference type="SAM" id="Phobius"/>
    </source>
</evidence>
<feature type="transmembrane region" description="Helical" evidence="5">
    <location>
        <begin position="307"/>
        <end position="327"/>
    </location>
</feature>
<feature type="transmembrane region" description="Helical" evidence="5">
    <location>
        <begin position="472"/>
        <end position="488"/>
    </location>
</feature>
<keyword evidence="8" id="KW-1185">Reference proteome</keyword>
<gene>
    <name evidence="7" type="ORF">NE675_10930</name>
</gene>
<organism evidence="7 8">
    <name type="scientific">Megasphaera massiliensis</name>
    <dbReference type="NCBI Taxonomy" id="1232428"/>
    <lineage>
        <taxon>Bacteria</taxon>
        <taxon>Bacillati</taxon>
        <taxon>Bacillota</taxon>
        <taxon>Negativicutes</taxon>
        <taxon>Veillonellales</taxon>
        <taxon>Veillonellaceae</taxon>
        <taxon>Megasphaera</taxon>
    </lineage>
</organism>
<dbReference type="RefSeq" id="WP_062411481.1">
    <property type="nucleotide sequence ID" value="NZ_JAJCIO010000029.1"/>
</dbReference>
<feature type="domain" description="O-antigen ligase-related" evidence="6">
    <location>
        <begin position="271"/>
        <end position="452"/>
    </location>
</feature>
<proteinExistence type="predicted"/>
<protein>
    <submittedName>
        <fullName evidence="7">O-antigen ligase family protein</fullName>
    </submittedName>
</protein>
<feature type="transmembrane region" description="Helical" evidence="5">
    <location>
        <begin position="46"/>
        <end position="64"/>
    </location>
</feature>
<feature type="transmembrane region" description="Helical" evidence="5">
    <location>
        <begin position="76"/>
        <end position="98"/>
    </location>
</feature>
<dbReference type="Proteomes" id="UP001206692">
    <property type="component" value="Unassembled WGS sequence"/>
</dbReference>
<keyword evidence="4 5" id="KW-0472">Membrane</keyword>
<evidence type="ECO:0000256" key="1">
    <source>
        <dbReference type="ARBA" id="ARBA00004141"/>
    </source>
</evidence>
<evidence type="ECO:0000259" key="6">
    <source>
        <dbReference type="Pfam" id="PF04932"/>
    </source>
</evidence>
<feature type="transmembrane region" description="Helical" evidence="5">
    <location>
        <begin position="146"/>
        <end position="162"/>
    </location>
</feature>
<accession>A0ABT1SUH5</accession>
<name>A0ABT1SUH5_9FIRM</name>
<keyword evidence="7" id="KW-0436">Ligase</keyword>
<sequence>MEIINRIKDKNNLIHVQCLFLSLAIIASPIYSLPKRFQFLGIGGKLSGYFIILGLLFCLAEFLIYRFKIPKSVLHFLGILLLWSIFTEIVGLITYPYYGMINPAGSEKLSALIQFLEAHHFDTIANMGIEAIWIGAQAFKSTFTDFIYTFVVSAWVIHLFSENFNEGFNKIRKYILLLTIALGIYAIPEILLFKFHMELGRNILSVTNPFLYDVGQYLGWYPPLIWSNEQLRSYSTEPSIFGFLAASIIPISWSYFKDKLRWEYCVLYSYFIMLVFMTKSRTANAIAMYNGITLILLFFVSKAKKIILLLLALSFAGFAANIALNYVPDFQILKQSDQPTQVEKTENISGYYNENMKSILEKNSRSNGSRLINIKSHLNVIKEHPFFGVGRNLKEYYVREHLTVDAMSNDEIRSITDTLNEKGPLGPASYGNVNQYIFILANSGIIGLFIYLLPVMYMSYEIIKRHLWRDDKILILYIALVGNLLAQMAGEGTILLYIIGGVLYVGITNYDTIPHKTTNSK</sequence>
<dbReference type="InterPro" id="IPR007016">
    <property type="entry name" value="O-antigen_ligase-rel_domated"/>
</dbReference>
<dbReference type="GO" id="GO:0016874">
    <property type="term" value="F:ligase activity"/>
    <property type="evidence" value="ECO:0007669"/>
    <property type="project" value="UniProtKB-KW"/>
</dbReference>
<dbReference type="Pfam" id="PF04932">
    <property type="entry name" value="Wzy_C"/>
    <property type="match status" value="1"/>
</dbReference>